<dbReference type="EMBL" id="JBHSDH010000013">
    <property type="protein sequence ID" value="MFC4292944.1"/>
    <property type="molecule type" value="Genomic_DNA"/>
</dbReference>
<keyword evidence="1" id="KW-0732">Signal</keyword>
<gene>
    <name evidence="2" type="ORF">ACFOWX_11020</name>
</gene>
<accession>A0ABV8RIC6</accession>
<evidence type="ECO:0000313" key="3">
    <source>
        <dbReference type="Proteomes" id="UP001595887"/>
    </source>
</evidence>
<comment type="caution">
    <text evidence="2">The sequence shown here is derived from an EMBL/GenBank/DDBJ whole genome shotgun (WGS) entry which is preliminary data.</text>
</comment>
<dbReference type="RefSeq" id="WP_381424050.1">
    <property type="nucleotide sequence ID" value="NZ_JBHSDH010000013.1"/>
</dbReference>
<reference evidence="3" key="1">
    <citation type="journal article" date="2019" name="Int. J. Syst. Evol. Microbiol.">
        <title>The Global Catalogue of Microorganisms (GCM) 10K type strain sequencing project: providing services to taxonomists for standard genome sequencing and annotation.</title>
        <authorList>
            <consortium name="The Broad Institute Genomics Platform"/>
            <consortium name="The Broad Institute Genome Sequencing Center for Infectious Disease"/>
            <person name="Wu L."/>
            <person name="Ma J."/>
        </authorList>
    </citation>
    <scope>NUCLEOTIDE SEQUENCE [LARGE SCALE GENOMIC DNA]</scope>
    <source>
        <strain evidence="3">CECT 8531</strain>
    </source>
</reference>
<evidence type="ECO:0000313" key="2">
    <source>
        <dbReference type="EMBL" id="MFC4292944.1"/>
    </source>
</evidence>
<keyword evidence="3" id="KW-1185">Reference proteome</keyword>
<feature type="signal peptide" evidence="1">
    <location>
        <begin position="1"/>
        <end position="24"/>
    </location>
</feature>
<organism evidence="2 3">
    <name type="scientific">Sphingorhabdus arenilitoris</name>
    <dbReference type="NCBI Taxonomy" id="1490041"/>
    <lineage>
        <taxon>Bacteria</taxon>
        <taxon>Pseudomonadati</taxon>
        <taxon>Pseudomonadota</taxon>
        <taxon>Alphaproteobacteria</taxon>
        <taxon>Sphingomonadales</taxon>
        <taxon>Sphingomonadaceae</taxon>
        <taxon>Sphingorhabdus</taxon>
    </lineage>
</organism>
<dbReference type="Proteomes" id="UP001595887">
    <property type="component" value="Unassembled WGS sequence"/>
</dbReference>
<protein>
    <submittedName>
        <fullName evidence="2">DUF4139 domain-containing protein</fullName>
    </submittedName>
</protein>
<proteinExistence type="predicted"/>
<evidence type="ECO:0000256" key="1">
    <source>
        <dbReference type="SAM" id="SignalP"/>
    </source>
</evidence>
<feature type="chain" id="PRO_5045062426" evidence="1">
    <location>
        <begin position="25"/>
        <end position="536"/>
    </location>
</feature>
<name>A0ABV8RIC6_9SPHN</name>
<dbReference type="PANTHER" id="PTHR38075">
    <property type="entry name" value="DUF4139 DOMAIN-CONTAINING PROTEIN"/>
    <property type="match status" value="1"/>
</dbReference>
<sequence>MRFVFALAGSLTALYAALPAAVQAKGPALVTSDGPASVIMTVYRDPYRGEQVINSNWPGGYALITETRTIQIPAGESVIRFEGVSEGMYPESAIVTGLPEGVKEKNRDARLLSPAGLIDAYLKREVELTRTNKATGISRKQNAMITAGPGGGVILETGEGFEALRCTGLPEKLNFARVPKDLAAKPTLSVITQSSKAVNATVTLSYMAAGFDWQANYVLNAGDIAADHKLDMNVFAWLTVANGGNQSFDQASLQVVAGKLNKERNAALPAGPDPFLRLQCWPMQRTDQVPFRQPYGTFTNPSFVEYEDAAAESIIVTASRMKGAPMEMAMAPAPPPPPPAPAIVAQQEELGDLKLYRVPEPMDVKAKGQKQVAMIVQPEAEFKLIYRVKRETLYGGNNYIPVLPTLISKNDEEKGLGVPLPSGQGMVFENAMSAYLLAGEVKVADRAVGDKIEWVMPASNQVKLLHLITANDANGYDISLKLTNANPFDIEAEIELPEGIGRLPDNVRRVDGKNIWFVTLPGNDEMNLAYRISFKR</sequence>
<dbReference type="PANTHER" id="PTHR38075:SF1">
    <property type="entry name" value="DUF4139 DOMAIN-CONTAINING PROTEIN"/>
    <property type="match status" value="1"/>
</dbReference>